<dbReference type="Proteomes" id="UP000522262">
    <property type="component" value="Unassembled WGS sequence"/>
</dbReference>
<name>A0A8H5MKW8_9HYPO</name>
<evidence type="ECO:0000256" key="1">
    <source>
        <dbReference type="SAM" id="MobiDB-lite"/>
    </source>
</evidence>
<proteinExistence type="predicted"/>
<dbReference type="AlphaFoldDB" id="A0A8H5MKW8"/>
<organism evidence="2 3">
    <name type="scientific">Fusarium mexicanum</name>
    <dbReference type="NCBI Taxonomy" id="751941"/>
    <lineage>
        <taxon>Eukaryota</taxon>
        <taxon>Fungi</taxon>
        <taxon>Dikarya</taxon>
        <taxon>Ascomycota</taxon>
        <taxon>Pezizomycotina</taxon>
        <taxon>Sordariomycetes</taxon>
        <taxon>Hypocreomycetidae</taxon>
        <taxon>Hypocreales</taxon>
        <taxon>Nectriaceae</taxon>
        <taxon>Fusarium</taxon>
        <taxon>Fusarium fujikuroi species complex</taxon>
    </lineage>
</organism>
<dbReference type="EMBL" id="JAAOAM010000318">
    <property type="protein sequence ID" value="KAF5533901.1"/>
    <property type="molecule type" value="Genomic_DNA"/>
</dbReference>
<evidence type="ECO:0000313" key="2">
    <source>
        <dbReference type="EMBL" id="KAF5533901.1"/>
    </source>
</evidence>
<feature type="region of interest" description="Disordered" evidence="1">
    <location>
        <begin position="1"/>
        <end position="28"/>
    </location>
</feature>
<reference evidence="2 3" key="1">
    <citation type="submission" date="2020-05" db="EMBL/GenBank/DDBJ databases">
        <title>Identification and distribution of gene clusters putatively required for synthesis of sphingolipid metabolism inhibitors in phylogenetically diverse species of the filamentous fungus Fusarium.</title>
        <authorList>
            <person name="Kim H.-S."/>
            <person name="Busman M."/>
            <person name="Brown D.W."/>
            <person name="Divon H."/>
            <person name="Uhlig S."/>
            <person name="Proctor R.H."/>
        </authorList>
    </citation>
    <scope>NUCLEOTIDE SEQUENCE [LARGE SCALE GENOMIC DNA]</scope>
    <source>
        <strain evidence="2 3">NRRL 53147</strain>
    </source>
</reference>
<evidence type="ECO:0000313" key="3">
    <source>
        <dbReference type="Proteomes" id="UP000522262"/>
    </source>
</evidence>
<keyword evidence="3" id="KW-1185">Reference proteome</keyword>
<gene>
    <name evidence="2" type="ORF">FMEXI_11576</name>
</gene>
<comment type="caution">
    <text evidence="2">The sequence shown here is derived from an EMBL/GenBank/DDBJ whole genome shotgun (WGS) entry which is preliminary data.</text>
</comment>
<protein>
    <submittedName>
        <fullName evidence="2">Spore coat SP96</fullName>
    </submittedName>
</protein>
<sequence>MPSTPAQPTDAPAPVDSAKPEAGAPAWSGEFQACPSDVKSGMMHCFSETTWGICNGGWAFVSNVAEGTKCIDGAIAAE</sequence>
<accession>A0A8H5MKW8</accession>